<dbReference type="EMBL" id="RYZZ01000003">
    <property type="protein sequence ID" value="RUQ32035.1"/>
    <property type="molecule type" value="Genomic_DNA"/>
</dbReference>
<evidence type="ECO:0000313" key="10">
    <source>
        <dbReference type="Proteomes" id="UP000267430"/>
    </source>
</evidence>
<comment type="caution">
    <text evidence="9">The sequence shown here is derived from an EMBL/GenBank/DDBJ whole genome shotgun (WGS) entry which is preliminary data.</text>
</comment>
<dbReference type="AlphaFoldDB" id="A0A3S0VHA8"/>
<dbReference type="PANTHER" id="PTHR43429">
    <property type="entry name" value="PYRIDINE NUCLEOTIDE-DISULFIDE OXIDOREDUCTASE DOMAIN-CONTAINING"/>
    <property type="match status" value="1"/>
</dbReference>
<name>A0A3S0VHA8_9BACI</name>
<dbReference type="OrthoDB" id="9802028at2"/>
<sequence length="476" mass="52761">MKYVIIGGDAAGMSAAMQIVKHDPNADITTLEKGGTYSYGQCGLPYVISGLIPSTDRLIARSVETFRQKYGIDAKIYHEVQRIDVNQKMVYGIDLTKNKPFTISYEKLLIATGTHPVVPDWEGVDLPGVHYLKTITDANQIINDLDQQVQHIVIIGGGYIGLEMAEAFRLLGKNVRIIDRGKHLAKIFDEDMADLIQEEAKKHQINVVTNELVQSIKGQVRVKSVYTDKNNYPADLVLISAGVKPNTDFIKEAGIETGIKGAIRVNPFMETNKKDVYAAGDCATHFHLVKQSDDYIPLGTTANKQGRIAGINMAGKITRAFRGITGTSIIKFLDLSLGKTGLSEQETKALKIPYETVFKETTDIAGYYPGPEKLNIKLIYRKDNGQLLGGQLIGKQGVDKRIDVLATALFQRMTVTELEDLDLAYAPPFNSVWDPIQQAARRANHKKDVDYEAKLKQDSEGIADHRALEIEKQKGR</sequence>
<dbReference type="PANTHER" id="PTHR43429:SF1">
    <property type="entry name" value="NAD(P)H SULFUR OXIDOREDUCTASE (COA-DEPENDENT)"/>
    <property type="match status" value="1"/>
</dbReference>
<evidence type="ECO:0000256" key="2">
    <source>
        <dbReference type="ARBA" id="ARBA00009130"/>
    </source>
</evidence>
<proteinExistence type="inferred from homology"/>
<dbReference type="SUPFAM" id="SSF55424">
    <property type="entry name" value="FAD/NAD-linked reductases, dimerisation (C-terminal) domain"/>
    <property type="match status" value="1"/>
</dbReference>
<comment type="cofactor">
    <cofactor evidence="1">
        <name>FAD</name>
        <dbReference type="ChEBI" id="CHEBI:57692"/>
    </cofactor>
</comment>
<evidence type="ECO:0000259" key="7">
    <source>
        <dbReference type="Pfam" id="PF02852"/>
    </source>
</evidence>
<dbReference type="InterPro" id="IPR050260">
    <property type="entry name" value="FAD-bd_OxRdtase"/>
</dbReference>
<feature type="domain" description="FAD/NAD(P)-binding" evidence="8">
    <location>
        <begin position="1"/>
        <end position="306"/>
    </location>
</feature>
<evidence type="ECO:0000256" key="5">
    <source>
        <dbReference type="ARBA" id="ARBA00023002"/>
    </source>
</evidence>
<dbReference type="Pfam" id="PF02852">
    <property type="entry name" value="Pyr_redox_dim"/>
    <property type="match status" value="1"/>
</dbReference>
<evidence type="ECO:0000313" key="9">
    <source>
        <dbReference type="EMBL" id="RUQ32035.1"/>
    </source>
</evidence>
<reference evidence="9 10" key="1">
    <citation type="submission" date="2018-12" db="EMBL/GenBank/DDBJ databases">
        <title>Bacillus chawlae sp. nov., Bacillus glennii sp. nov., and Bacillus saganii sp. nov. Isolated from the Vehicle Assembly Building at Kennedy Space Center where the Viking Spacecraft were Assembled.</title>
        <authorList>
            <person name="Seuylemezian A."/>
            <person name="Vaishampayan P."/>
        </authorList>
    </citation>
    <scope>NUCLEOTIDE SEQUENCE [LARGE SCALE GENOMIC DNA]</scope>
    <source>
        <strain evidence="9 10">L5</strain>
    </source>
</reference>
<keyword evidence="5 9" id="KW-0560">Oxidoreductase</keyword>
<dbReference type="PRINTS" id="PR00411">
    <property type="entry name" value="PNDRDTASEI"/>
</dbReference>
<evidence type="ECO:0000256" key="6">
    <source>
        <dbReference type="ARBA" id="ARBA00023284"/>
    </source>
</evidence>
<accession>A0A3S0VHA8</accession>
<keyword evidence="10" id="KW-1185">Reference proteome</keyword>
<dbReference type="NCBIfam" id="NF007123">
    <property type="entry name" value="PRK09564.1"/>
    <property type="match status" value="1"/>
</dbReference>
<feature type="domain" description="Pyridine nucleotide-disulphide oxidoreductase dimerisation" evidence="7">
    <location>
        <begin position="329"/>
        <end position="431"/>
    </location>
</feature>
<dbReference type="GO" id="GO:0050451">
    <property type="term" value="F:CoA-disulfide reductase (NADPH) activity"/>
    <property type="evidence" value="ECO:0007669"/>
    <property type="project" value="UniProtKB-EC"/>
</dbReference>
<dbReference type="InterPro" id="IPR036188">
    <property type="entry name" value="FAD/NAD-bd_sf"/>
</dbReference>
<evidence type="ECO:0000256" key="1">
    <source>
        <dbReference type="ARBA" id="ARBA00001974"/>
    </source>
</evidence>
<dbReference type="InterPro" id="IPR004099">
    <property type="entry name" value="Pyr_nucl-diS_OxRdtase_dimer"/>
</dbReference>
<organism evidence="9 10">
    <name type="scientific">Peribacillus cavernae</name>
    <dbReference type="NCBI Taxonomy" id="1674310"/>
    <lineage>
        <taxon>Bacteria</taxon>
        <taxon>Bacillati</taxon>
        <taxon>Bacillota</taxon>
        <taxon>Bacilli</taxon>
        <taxon>Bacillales</taxon>
        <taxon>Bacillaceae</taxon>
        <taxon>Peribacillus</taxon>
    </lineage>
</organism>
<keyword evidence="6" id="KW-0676">Redox-active center</keyword>
<keyword evidence="3" id="KW-0285">Flavoprotein</keyword>
<comment type="similarity">
    <text evidence="2">Belongs to the class-III pyridine nucleotide-disulfide oxidoreductase family.</text>
</comment>
<dbReference type="Proteomes" id="UP000267430">
    <property type="component" value="Unassembled WGS sequence"/>
</dbReference>
<dbReference type="InterPro" id="IPR016156">
    <property type="entry name" value="FAD/NAD-linked_Rdtase_dimer_sf"/>
</dbReference>
<gene>
    <name evidence="9" type="ORF">ELQ35_02245</name>
</gene>
<dbReference type="Gene3D" id="3.50.50.60">
    <property type="entry name" value="FAD/NAD(P)-binding domain"/>
    <property type="match status" value="2"/>
</dbReference>
<dbReference type="InterPro" id="IPR023753">
    <property type="entry name" value="FAD/NAD-binding_dom"/>
</dbReference>
<keyword evidence="4" id="KW-0274">FAD</keyword>
<protein>
    <submittedName>
        <fullName evidence="9">CoA-disulfide reductase</fullName>
        <ecNumber evidence="9">1.8.1.14</ecNumber>
    </submittedName>
</protein>
<dbReference type="SUPFAM" id="SSF51905">
    <property type="entry name" value="FAD/NAD(P)-binding domain"/>
    <property type="match status" value="1"/>
</dbReference>
<dbReference type="EC" id="1.8.1.14" evidence="9"/>
<evidence type="ECO:0000256" key="3">
    <source>
        <dbReference type="ARBA" id="ARBA00022630"/>
    </source>
</evidence>
<dbReference type="PRINTS" id="PR00368">
    <property type="entry name" value="FADPNR"/>
</dbReference>
<evidence type="ECO:0000256" key="4">
    <source>
        <dbReference type="ARBA" id="ARBA00022827"/>
    </source>
</evidence>
<evidence type="ECO:0000259" key="8">
    <source>
        <dbReference type="Pfam" id="PF07992"/>
    </source>
</evidence>
<dbReference type="Pfam" id="PF07992">
    <property type="entry name" value="Pyr_redox_2"/>
    <property type="match status" value="1"/>
</dbReference>